<comment type="caution">
    <text evidence="4">The sequence shown here is derived from an EMBL/GenBank/DDBJ whole genome shotgun (WGS) entry which is preliminary data.</text>
</comment>
<dbReference type="SUPFAM" id="SSF55909">
    <property type="entry name" value="Pentein"/>
    <property type="match status" value="1"/>
</dbReference>
<name>A0AA88LHC1_ARTSF</name>
<dbReference type="PANTHER" id="PTHR12737">
    <property type="entry name" value="DIMETHYLARGININE DIMETHYLAMINOHYDROLASE"/>
    <property type="match status" value="1"/>
</dbReference>
<organism evidence="4 5">
    <name type="scientific">Artemia franciscana</name>
    <name type="common">Brine shrimp</name>
    <name type="synonym">Artemia sanfranciscana</name>
    <dbReference type="NCBI Taxonomy" id="6661"/>
    <lineage>
        <taxon>Eukaryota</taxon>
        <taxon>Metazoa</taxon>
        <taxon>Ecdysozoa</taxon>
        <taxon>Arthropoda</taxon>
        <taxon>Crustacea</taxon>
        <taxon>Branchiopoda</taxon>
        <taxon>Anostraca</taxon>
        <taxon>Artemiidae</taxon>
        <taxon>Artemia</taxon>
    </lineage>
</organism>
<dbReference type="InterPro" id="IPR033199">
    <property type="entry name" value="DDAH-like"/>
</dbReference>
<comment type="similarity">
    <text evidence="1">Belongs to the DDAH family.</text>
</comment>
<proteinExistence type="inferred from homology"/>
<evidence type="ECO:0000256" key="1">
    <source>
        <dbReference type="ARBA" id="ARBA00008532"/>
    </source>
</evidence>
<feature type="active site" description="Nucleophile" evidence="3">
    <location>
        <position position="273"/>
    </location>
</feature>
<feature type="active site" description="Proton donor" evidence="3">
    <location>
        <position position="177"/>
    </location>
</feature>
<dbReference type="GO" id="GO:0000052">
    <property type="term" value="P:citrulline metabolic process"/>
    <property type="evidence" value="ECO:0007669"/>
    <property type="project" value="TreeGrafter"/>
</dbReference>
<dbReference type="FunFam" id="3.75.10.10:FF:000004">
    <property type="entry name" value="N(G),N(G)-dimethylarginine dimethylaminohydrolase 1"/>
    <property type="match status" value="1"/>
</dbReference>
<dbReference type="EMBL" id="JAVRJZ010000006">
    <property type="protein sequence ID" value="KAK2721710.1"/>
    <property type="molecule type" value="Genomic_DNA"/>
</dbReference>
<dbReference type="Proteomes" id="UP001187531">
    <property type="component" value="Unassembled WGS sequence"/>
</dbReference>
<accession>A0AA88LHC1</accession>
<evidence type="ECO:0000313" key="5">
    <source>
        <dbReference type="Proteomes" id="UP001187531"/>
    </source>
</evidence>
<keyword evidence="5" id="KW-1185">Reference proteome</keyword>
<evidence type="ECO:0008006" key="6">
    <source>
        <dbReference type="Google" id="ProtNLM"/>
    </source>
</evidence>
<dbReference type="PANTHER" id="PTHR12737:SF9">
    <property type="entry name" value="DIMETHYLARGININASE"/>
    <property type="match status" value="1"/>
</dbReference>
<dbReference type="GO" id="GO:0045429">
    <property type="term" value="P:positive regulation of nitric oxide biosynthetic process"/>
    <property type="evidence" value="ECO:0007669"/>
    <property type="project" value="TreeGrafter"/>
</dbReference>
<sequence length="287" mass="31574">MCSTSYCSSTSITCSCFSYTHAVVSRIPKSFVKNAIGLSEPVDFALAQVQHKNYVKCLQSLNIDVIELPPDEEFPDSVFVEDTAVVCNGTALITRPGHPSRRKETETIKQILKKELELKIVEVEDEKATLDGGDVLFTGREFFVGLTERTNVLGALAVANAFPEYPCTPVKLKGALHLKSLVTMAGIDVLCTSIDQDAQEVIKRIEREASYNYHVLTLPDRDAANVIFANGTLLHRSRDEFPRSTKVFEEKVTGPRIEINSSETSKAQAALTCSSLLISLPKKFSGI</sequence>
<keyword evidence="2" id="KW-0378">Hydrolase</keyword>
<reference evidence="4" key="1">
    <citation type="submission" date="2023-07" db="EMBL/GenBank/DDBJ databases">
        <title>Chromosome-level genome assembly of Artemia franciscana.</title>
        <authorList>
            <person name="Jo E."/>
        </authorList>
    </citation>
    <scope>NUCLEOTIDE SEQUENCE</scope>
    <source>
        <tissue evidence="4">Whole body</tissue>
    </source>
</reference>
<dbReference type="AlphaFoldDB" id="A0AA88LHC1"/>
<dbReference type="GO" id="GO:0016403">
    <property type="term" value="F:dimethylargininase activity"/>
    <property type="evidence" value="ECO:0007669"/>
    <property type="project" value="TreeGrafter"/>
</dbReference>
<evidence type="ECO:0000256" key="3">
    <source>
        <dbReference type="PIRSR" id="PIRSR633199-1"/>
    </source>
</evidence>
<evidence type="ECO:0000313" key="4">
    <source>
        <dbReference type="EMBL" id="KAK2721710.1"/>
    </source>
</evidence>
<evidence type="ECO:0000256" key="2">
    <source>
        <dbReference type="ARBA" id="ARBA00022801"/>
    </source>
</evidence>
<dbReference type="GO" id="GO:0006525">
    <property type="term" value="P:arginine metabolic process"/>
    <property type="evidence" value="ECO:0007669"/>
    <property type="project" value="TreeGrafter"/>
</dbReference>
<dbReference type="GO" id="GO:0016597">
    <property type="term" value="F:amino acid binding"/>
    <property type="evidence" value="ECO:0007669"/>
    <property type="project" value="TreeGrafter"/>
</dbReference>
<gene>
    <name evidence="4" type="ORF">QYM36_003878</name>
</gene>
<protein>
    <recommendedName>
        <fullName evidence="6">Dimethylargininase</fullName>
    </recommendedName>
</protein>
<dbReference type="Pfam" id="PF19420">
    <property type="entry name" value="DDAH_eukar"/>
    <property type="match status" value="1"/>
</dbReference>
<dbReference type="Gene3D" id="3.75.10.10">
    <property type="entry name" value="L-arginine/glycine Amidinotransferase, Chain A"/>
    <property type="match status" value="1"/>
</dbReference>